<evidence type="ECO:0000256" key="1">
    <source>
        <dbReference type="SAM" id="MobiDB-lite"/>
    </source>
</evidence>
<dbReference type="WBParaSite" id="GPLIN_001157600">
    <property type="protein sequence ID" value="GPLIN_001157600"/>
    <property type="gene ID" value="GPLIN_001157600"/>
</dbReference>
<proteinExistence type="predicted"/>
<feature type="region of interest" description="Disordered" evidence="1">
    <location>
        <begin position="72"/>
        <end position="99"/>
    </location>
</feature>
<accession>A0A183CFC1</accession>
<evidence type="ECO:0000256" key="2">
    <source>
        <dbReference type="SAM" id="SignalP"/>
    </source>
</evidence>
<evidence type="ECO:0000313" key="4">
    <source>
        <dbReference type="WBParaSite" id="GPLIN_001157600"/>
    </source>
</evidence>
<keyword evidence="3" id="KW-1185">Reference proteome</keyword>
<reference evidence="3" key="1">
    <citation type="submission" date="2013-12" db="EMBL/GenBank/DDBJ databases">
        <authorList>
            <person name="Aslett M."/>
        </authorList>
    </citation>
    <scope>NUCLEOTIDE SEQUENCE [LARGE SCALE GENOMIC DNA]</scope>
    <source>
        <strain evidence="3">Lindley</strain>
    </source>
</reference>
<reference evidence="4" key="3">
    <citation type="submission" date="2016-06" db="UniProtKB">
        <authorList>
            <consortium name="WormBaseParasite"/>
        </authorList>
    </citation>
    <scope>IDENTIFICATION</scope>
</reference>
<protein>
    <submittedName>
        <fullName evidence="4">Secreted protein</fullName>
    </submittedName>
</protein>
<sequence length="99" mass="10451">MNFAAQFLIFVAIIALIAQSVLGGCLWSSDSAPTSPASSDGPYGKTKKILKNGPQPAIELWVKAANNSWTKKHARASSSSKSTTTALSASASVKRRRTN</sequence>
<feature type="compositionally biased region" description="Low complexity" evidence="1">
    <location>
        <begin position="76"/>
        <end position="92"/>
    </location>
</feature>
<evidence type="ECO:0000313" key="3">
    <source>
        <dbReference type="Proteomes" id="UP000050741"/>
    </source>
</evidence>
<organism evidence="3 4">
    <name type="scientific">Globodera pallida</name>
    <name type="common">Potato cyst nematode worm</name>
    <name type="synonym">Heterodera pallida</name>
    <dbReference type="NCBI Taxonomy" id="36090"/>
    <lineage>
        <taxon>Eukaryota</taxon>
        <taxon>Metazoa</taxon>
        <taxon>Ecdysozoa</taxon>
        <taxon>Nematoda</taxon>
        <taxon>Chromadorea</taxon>
        <taxon>Rhabditida</taxon>
        <taxon>Tylenchina</taxon>
        <taxon>Tylenchomorpha</taxon>
        <taxon>Tylenchoidea</taxon>
        <taxon>Heteroderidae</taxon>
        <taxon>Heteroderinae</taxon>
        <taxon>Globodera</taxon>
    </lineage>
</organism>
<feature type="signal peptide" evidence="2">
    <location>
        <begin position="1"/>
        <end position="23"/>
    </location>
</feature>
<feature type="region of interest" description="Disordered" evidence="1">
    <location>
        <begin position="29"/>
        <end position="49"/>
    </location>
</feature>
<feature type="compositionally biased region" description="Low complexity" evidence="1">
    <location>
        <begin position="29"/>
        <end position="40"/>
    </location>
</feature>
<name>A0A183CFC1_GLOPA</name>
<feature type="chain" id="PRO_5008147535" evidence="2">
    <location>
        <begin position="24"/>
        <end position="99"/>
    </location>
</feature>
<reference evidence="3" key="2">
    <citation type="submission" date="2014-05" db="EMBL/GenBank/DDBJ databases">
        <title>The genome and life-stage specific transcriptomes of Globodera pallida elucidate key aspects of plant parasitism by a cyst nematode.</title>
        <authorList>
            <person name="Cotton J.A."/>
            <person name="Lilley C.J."/>
            <person name="Jones L.M."/>
            <person name="Kikuchi T."/>
            <person name="Reid A.J."/>
            <person name="Thorpe P."/>
            <person name="Tsai I.J."/>
            <person name="Beasley H."/>
            <person name="Blok V."/>
            <person name="Cock P.J.A."/>
            <person name="Van den Akker S.E."/>
            <person name="Holroyd N."/>
            <person name="Hunt M."/>
            <person name="Mantelin S."/>
            <person name="Naghra H."/>
            <person name="Pain A."/>
            <person name="Palomares-Rius J.E."/>
            <person name="Zarowiecki M."/>
            <person name="Berriman M."/>
            <person name="Jones J.T."/>
            <person name="Urwin P.E."/>
        </authorList>
    </citation>
    <scope>NUCLEOTIDE SEQUENCE [LARGE SCALE GENOMIC DNA]</scope>
    <source>
        <strain evidence="3">Lindley</strain>
    </source>
</reference>
<keyword evidence="2" id="KW-0732">Signal</keyword>
<dbReference type="Proteomes" id="UP000050741">
    <property type="component" value="Unassembled WGS sequence"/>
</dbReference>
<dbReference type="AlphaFoldDB" id="A0A183CFC1"/>